<accession>A0A2W5V9F8</accession>
<evidence type="ECO:0000256" key="1">
    <source>
        <dbReference type="ARBA" id="ARBA00004067"/>
    </source>
</evidence>
<dbReference type="GO" id="GO:0006281">
    <property type="term" value="P:DNA repair"/>
    <property type="evidence" value="ECO:0007669"/>
    <property type="project" value="UniProtKB-KW"/>
</dbReference>
<feature type="binding site" evidence="15">
    <location>
        <position position="125"/>
    </location>
    <ligand>
        <name>NAD(+)</name>
        <dbReference type="ChEBI" id="CHEBI:57540"/>
    </ligand>
</feature>
<keyword evidence="7 15" id="KW-0227">DNA damage</keyword>
<evidence type="ECO:0000256" key="10">
    <source>
        <dbReference type="ARBA" id="ARBA00023027"/>
    </source>
</evidence>
<dbReference type="Pfam" id="PF01653">
    <property type="entry name" value="DNA_ligase_aden"/>
    <property type="match status" value="1"/>
</dbReference>
<evidence type="ECO:0000256" key="2">
    <source>
        <dbReference type="ARBA" id="ARBA00012722"/>
    </source>
</evidence>
<dbReference type="HAMAP" id="MF_01588">
    <property type="entry name" value="DNA_ligase_A"/>
    <property type="match status" value="1"/>
</dbReference>
<feature type="domain" description="BRCT" evidence="17">
    <location>
        <begin position="705"/>
        <end position="778"/>
    </location>
</feature>
<feature type="binding site" evidence="15">
    <location>
        <position position="326"/>
    </location>
    <ligand>
        <name>NAD(+)</name>
        <dbReference type="ChEBI" id="CHEBI:57540"/>
    </ligand>
</feature>
<keyword evidence="11 15" id="KW-0234">DNA repair</keyword>
<dbReference type="EMBL" id="QFQZ01000025">
    <property type="protein sequence ID" value="PZR34553.1"/>
    <property type="molecule type" value="Genomic_DNA"/>
</dbReference>
<feature type="binding site" evidence="15">
    <location>
        <position position="302"/>
    </location>
    <ligand>
        <name>NAD(+)</name>
        <dbReference type="ChEBI" id="CHEBI:57540"/>
    </ligand>
</feature>
<feature type="binding site" evidence="15">
    <location>
        <position position="185"/>
    </location>
    <ligand>
        <name>NAD(+)</name>
        <dbReference type="ChEBI" id="CHEBI:57540"/>
    </ligand>
</feature>
<dbReference type="SUPFAM" id="SSF47781">
    <property type="entry name" value="RuvA domain 2-like"/>
    <property type="match status" value="2"/>
</dbReference>
<keyword evidence="6 15" id="KW-0479">Metal-binding</keyword>
<dbReference type="GO" id="GO:0003911">
    <property type="term" value="F:DNA ligase (NAD+) activity"/>
    <property type="evidence" value="ECO:0007669"/>
    <property type="project" value="UniProtKB-UniRule"/>
</dbReference>
<dbReference type="Gene3D" id="1.10.287.610">
    <property type="entry name" value="Helix hairpin bin"/>
    <property type="match status" value="1"/>
</dbReference>
<name>A0A2W5V9F8_9CAUL</name>
<keyword evidence="10 15" id="KW-0520">NAD</keyword>
<evidence type="ECO:0000256" key="5">
    <source>
        <dbReference type="ARBA" id="ARBA00022705"/>
    </source>
</evidence>
<dbReference type="CDD" id="cd17748">
    <property type="entry name" value="BRCT_DNA_ligase_like"/>
    <property type="match status" value="1"/>
</dbReference>
<dbReference type="PANTHER" id="PTHR23389">
    <property type="entry name" value="CHROMOSOME TRANSMISSION FIDELITY FACTOR 18"/>
    <property type="match status" value="1"/>
</dbReference>
<dbReference type="InterPro" id="IPR012340">
    <property type="entry name" value="NA-bd_OB-fold"/>
</dbReference>
<evidence type="ECO:0000256" key="11">
    <source>
        <dbReference type="ARBA" id="ARBA00023204"/>
    </source>
</evidence>
<dbReference type="InterPro" id="IPR001679">
    <property type="entry name" value="DNA_ligase"/>
</dbReference>
<dbReference type="PROSITE" id="PS01056">
    <property type="entry name" value="DNA_LIGASE_N2"/>
    <property type="match status" value="1"/>
</dbReference>
<dbReference type="SMART" id="SM00292">
    <property type="entry name" value="BRCT"/>
    <property type="match status" value="1"/>
</dbReference>
<dbReference type="Gene3D" id="3.30.470.30">
    <property type="entry name" value="DNA ligase/mRNA capping enzyme"/>
    <property type="match status" value="1"/>
</dbReference>
<dbReference type="PIRSF" id="PIRSF001604">
    <property type="entry name" value="LigA"/>
    <property type="match status" value="1"/>
</dbReference>
<dbReference type="RefSeq" id="WP_304277163.1">
    <property type="nucleotide sequence ID" value="NZ_QFQZ01000025.1"/>
</dbReference>
<dbReference type="PROSITE" id="PS01055">
    <property type="entry name" value="DNA_LIGASE_N1"/>
    <property type="match status" value="1"/>
</dbReference>
<comment type="catalytic activity">
    <reaction evidence="13 15 16">
        <text>NAD(+) + (deoxyribonucleotide)n-3'-hydroxyl + 5'-phospho-(deoxyribonucleotide)m = (deoxyribonucleotide)n+m + AMP + beta-nicotinamide D-nucleotide.</text>
        <dbReference type="EC" id="6.5.1.2"/>
    </reaction>
</comment>
<dbReference type="InterPro" id="IPR033136">
    <property type="entry name" value="DNA_ligase_CS"/>
</dbReference>
<feature type="binding site" evidence="15">
    <location>
        <position position="451"/>
    </location>
    <ligand>
        <name>Zn(2+)</name>
        <dbReference type="ChEBI" id="CHEBI:29105"/>
    </ligand>
</feature>
<proteinExistence type="inferred from homology"/>
<dbReference type="NCBIfam" id="TIGR00575">
    <property type="entry name" value="dnlj"/>
    <property type="match status" value="1"/>
</dbReference>
<dbReference type="Gene3D" id="1.10.150.20">
    <property type="entry name" value="5' to 3' exonuclease, C-terminal subdomain"/>
    <property type="match status" value="3"/>
</dbReference>
<dbReference type="InterPro" id="IPR010994">
    <property type="entry name" value="RuvA_2-like"/>
</dbReference>
<feature type="binding site" evidence="15">
    <location>
        <begin position="42"/>
        <end position="46"/>
    </location>
    <ligand>
        <name>NAD(+)</name>
        <dbReference type="ChEBI" id="CHEBI:57540"/>
    </ligand>
</feature>
<dbReference type="AlphaFoldDB" id="A0A2W5V9F8"/>
<dbReference type="InterPro" id="IPR013839">
    <property type="entry name" value="DNAligase_adenylation"/>
</dbReference>
<keyword evidence="5 15" id="KW-0235">DNA replication</keyword>
<dbReference type="NCBIfam" id="NF005932">
    <property type="entry name" value="PRK07956.1"/>
    <property type="match status" value="1"/>
</dbReference>
<keyword evidence="4 15" id="KW-0436">Ligase</keyword>
<feature type="active site" description="N6-AMP-lysine intermediate" evidence="15">
    <location>
        <position position="127"/>
    </location>
</feature>
<feature type="binding site" evidence="15">
    <location>
        <position position="148"/>
    </location>
    <ligand>
        <name>NAD(+)</name>
        <dbReference type="ChEBI" id="CHEBI:57540"/>
    </ligand>
</feature>
<sequence length="783" mass="84916">MSLIPVADLTEAQAVEELERLADTLATHDIAYHQQDNPTISDAEYDALKRRNLDIETRFPHLVRDNSPSMRVGAARAEQFAPVRHGVPMLSLDNAFSNEEAEEFDARVRRFLRLSPGETLAYTAEPKIDGLSASLRYEKGVLVQGATRGDGQTGEDVTANLRTIGDIPHRLKGSGWPDVIEVRGEVYVELEAFAAFNAAAEAAGQRTYANPRNFAAGSLRQIDPAISAQRPLRFFGYAWGLVSEPFAAGQWEALETLRSWGFVTTAPPARRVENAQGLLDVYAAFEALRPTLNFDIDGVVYKVDDLELQRRLGFVSRSPRWAIARKFPAQKARTVLEAIDLQVGRTGAITPVARLKPVTVGGVVVTNATLHNGDEIERLDARIGDTVVVQRAGDVIPQIVEVALDARPDPAPEPYVFPHECPCPLKTPLAREVTASGQESVVRRCTGEFACPFQRVEHLRHFVSRRAFDIEGLGEKQLQAFFDEGWITEPADIFKLARDEDKLAALREREGYGETSVANLVRGVEARRTISMDRMIYGLGARDIGETTSTVLARNFERFEDLQAAAEAAAKGLPGETYLELSTAPGVGPKALDTLVEAGRGGLKADPWPQTDDLEIKIGHAVPKLTRPARAALAQRYGTWDAFAEGLAAAAAGAPGDDYLHLAAIDGVGPVAAQSLARFFAEDHNRQKVANLVAQLDIQPVEKPKTDTAVAGKTIVFTGALEKMTREEAKAQAEGLGAKVASSVSKKTDLVVAGPGAGSKLKTATELGVQVMTEDEWLALVAS</sequence>
<keyword evidence="12 15" id="KW-0464">Manganese</keyword>
<dbReference type="EC" id="6.5.1.2" evidence="2 15"/>
<feature type="binding site" evidence="15">
    <location>
        <position position="423"/>
    </location>
    <ligand>
        <name>Zn(2+)</name>
        <dbReference type="ChEBI" id="CHEBI:29105"/>
    </ligand>
</feature>
<dbReference type="FunFam" id="2.40.50.140:FF:000012">
    <property type="entry name" value="DNA ligase"/>
    <property type="match status" value="1"/>
</dbReference>
<feature type="binding site" evidence="15">
    <location>
        <position position="421"/>
    </location>
    <ligand>
        <name>Zn(2+)</name>
        <dbReference type="ChEBI" id="CHEBI:29105"/>
    </ligand>
</feature>
<dbReference type="Pfam" id="PF00533">
    <property type="entry name" value="BRCT"/>
    <property type="match status" value="1"/>
</dbReference>
<feature type="binding site" evidence="15">
    <location>
        <begin position="91"/>
        <end position="92"/>
    </location>
    <ligand>
        <name>NAD(+)</name>
        <dbReference type="ChEBI" id="CHEBI:57540"/>
    </ligand>
</feature>
<dbReference type="InterPro" id="IPR013840">
    <property type="entry name" value="DNAligase_N"/>
</dbReference>
<evidence type="ECO:0000256" key="9">
    <source>
        <dbReference type="ARBA" id="ARBA00022842"/>
    </source>
</evidence>
<gene>
    <name evidence="15" type="primary">ligA</name>
    <name evidence="18" type="ORF">DI526_09890</name>
</gene>
<dbReference type="SUPFAM" id="SSF52113">
    <property type="entry name" value="BRCT domain"/>
    <property type="match status" value="1"/>
</dbReference>
<evidence type="ECO:0000256" key="3">
    <source>
        <dbReference type="ARBA" id="ARBA00013308"/>
    </source>
</evidence>
<dbReference type="InterPro" id="IPR001357">
    <property type="entry name" value="BRCT_dom"/>
</dbReference>
<dbReference type="Proteomes" id="UP000249393">
    <property type="component" value="Unassembled WGS sequence"/>
</dbReference>
<evidence type="ECO:0000256" key="12">
    <source>
        <dbReference type="ARBA" id="ARBA00023211"/>
    </source>
</evidence>
<dbReference type="FunFam" id="3.30.470.30:FF:000001">
    <property type="entry name" value="DNA ligase"/>
    <property type="match status" value="1"/>
</dbReference>
<dbReference type="Gene3D" id="3.40.50.10190">
    <property type="entry name" value="BRCT domain"/>
    <property type="match status" value="1"/>
</dbReference>
<evidence type="ECO:0000256" key="4">
    <source>
        <dbReference type="ARBA" id="ARBA00022598"/>
    </source>
</evidence>
<dbReference type="PANTHER" id="PTHR23389:SF9">
    <property type="entry name" value="DNA LIGASE"/>
    <property type="match status" value="1"/>
</dbReference>
<evidence type="ECO:0000256" key="16">
    <source>
        <dbReference type="RuleBase" id="RU000618"/>
    </source>
</evidence>
<dbReference type="CDD" id="cd00114">
    <property type="entry name" value="LIGANc"/>
    <property type="match status" value="1"/>
</dbReference>
<comment type="function">
    <text evidence="1 15">DNA ligase that catalyzes the formation of phosphodiester linkages between 5'-phosphoryl and 3'-hydroxyl groups in double-stranded DNA using NAD as a coenzyme and as the energy source for the reaction. It is essential for DNA replication and repair of damaged DNA.</text>
</comment>
<dbReference type="InterPro" id="IPR036420">
    <property type="entry name" value="BRCT_dom_sf"/>
</dbReference>
<dbReference type="GO" id="GO:0006260">
    <property type="term" value="P:DNA replication"/>
    <property type="evidence" value="ECO:0007669"/>
    <property type="project" value="UniProtKB-KW"/>
</dbReference>
<organism evidence="18 19">
    <name type="scientific">Caulobacter segnis</name>
    <dbReference type="NCBI Taxonomy" id="88688"/>
    <lineage>
        <taxon>Bacteria</taxon>
        <taxon>Pseudomonadati</taxon>
        <taxon>Pseudomonadota</taxon>
        <taxon>Alphaproteobacteria</taxon>
        <taxon>Caulobacterales</taxon>
        <taxon>Caulobacteraceae</taxon>
        <taxon>Caulobacter</taxon>
    </lineage>
</organism>
<evidence type="ECO:0000256" key="6">
    <source>
        <dbReference type="ARBA" id="ARBA00022723"/>
    </source>
</evidence>
<dbReference type="Pfam" id="PF03120">
    <property type="entry name" value="OB_DNA_ligase"/>
    <property type="match status" value="1"/>
</dbReference>
<keyword evidence="8 15" id="KW-0862">Zinc</keyword>
<dbReference type="GO" id="GO:0046872">
    <property type="term" value="F:metal ion binding"/>
    <property type="evidence" value="ECO:0007669"/>
    <property type="project" value="UniProtKB-KW"/>
</dbReference>
<dbReference type="InterPro" id="IPR004150">
    <property type="entry name" value="NAD_DNA_ligase_OB"/>
</dbReference>
<dbReference type="FunFam" id="1.10.150.20:FF:000007">
    <property type="entry name" value="DNA ligase"/>
    <property type="match status" value="1"/>
</dbReference>
<dbReference type="SUPFAM" id="SSF56091">
    <property type="entry name" value="DNA ligase/mRNA capping enzyme, catalytic domain"/>
    <property type="match status" value="1"/>
</dbReference>
<evidence type="ECO:0000256" key="15">
    <source>
        <dbReference type="HAMAP-Rule" id="MF_01588"/>
    </source>
</evidence>
<reference evidence="18 19" key="1">
    <citation type="submission" date="2017-08" db="EMBL/GenBank/DDBJ databases">
        <title>Infants hospitalized years apart are colonized by the same room-sourced microbial strains.</title>
        <authorList>
            <person name="Brooks B."/>
            <person name="Olm M.R."/>
            <person name="Firek B.A."/>
            <person name="Baker R."/>
            <person name="Thomas B.C."/>
            <person name="Morowitz M.J."/>
            <person name="Banfield J.F."/>
        </authorList>
    </citation>
    <scope>NUCLEOTIDE SEQUENCE [LARGE SCALE GENOMIC DNA]</scope>
    <source>
        <strain evidence="18">S2_003_000_R2_4</strain>
    </source>
</reference>
<dbReference type="Gene3D" id="2.40.50.140">
    <property type="entry name" value="Nucleic acid-binding proteins"/>
    <property type="match status" value="1"/>
</dbReference>
<dbReference type="SMART" id="SM00532">
    <property type="entry name" value="LIGANc"/>
    <property type="match status" value="1"/>
</dbReference>
<evidence type="ECO:0000256" key="7">
    <source>
        <dbReference type="ARBA" id="ARBA00022763"/>
    </source>
</evidence>
<comment type="caution">
    <text evidence="18">The sequence shown here is derived from an EMBL/GenBank/DDBJ whole genome shotgun (WGS) entry which is preliminary data.</text>
</comment>
<evidence type="ECO:0000313" key="18">
    <source>
        <dbReference type="EMBL" id="PZR34553.1"/>
    </source>
</evidence>
<evidence type="ECO:0000256" key="14">
    <source>
        <dbReference type="ARBA" id="ARBA00060881"/>
    </source>
</evidence>
<evidence type="ECO:0000313" key="19">
    <source>
        <dbReference type="Proteomes" id="UP000249393"/>
    </source>
</evidence>
<evidence type="ECO:0000259" key="17">
    <source>
        <dbReference type="PROSITE" id="PS50172"/>
    </source>
</evidence>
<dbReference type="GO" id="GO:0005829">
    <property type="term" value="C:cytosol"/>
    <property type="evidence" value="ECO:0007669"/>
    <property type="project" value="TreeGrafter"/>
</dbReference>
<dbReference type="SUPFAM" id="SSF50249">
    <property type="entry name" value="Nucleic acid-binding proteins"/>
    <property type="match status" value="1"/>
</dbReference>
<feature type="binding site" evidence="15">
    <location>
        <position position="445"/>
    </location>
    <ligand>
        <name>Zn(2+)</name>
        <dbReference type="ChEBI" id="CHEBI:29105"/>
    </ligand>
</feature>
<keyword evidence="9 15" id="KW-0460">Magnesium</keyword>
<evidence type="ECO:0000256" key="13">
    <source>
        <dbReference type="ARBA" id="ARBA00034005"/>
    </source>
</evidence>
<comment type="cofactor">
    <cofactor evidence="15">
        <name>Mg(2+)</name>
        <dbReference type="ChEBI" id="CHEBI:18420"/>
    </cofactor>
    <cofactor evidence="15">
        <name>Mn(2+)</name>
        <dbReference type="ChEBI" id="CHEBI:29035"/>
    </cofactor>
</comment>
<dbReference type="InterPro" id="IPR018239">
    <property type="entry name" value="DNA_ligase_AS"/>
</dbReference>
<protein>
    <recommendedName>
        <fullName evidence="3 15">DNA ligase</fullName>
        <ecNumber evidence="2 15">6.5.1.2</ecNumber>
    </recommendedName>
    <alternativeName>
        <fullName evidence="15">Polydeoxyribonucleotide synthase [NAD(+)]</fullName>
    </alternativeName>
</protein>
<evidence type="ECO:0000256" key="8">
    <source>
        <dbReference type="ARBA" id="ARBA00022833"/>
    </source>
</evidence>
<dbReference type="PROSITE" id="PS50172">
    <property type="entry name" value="BRCT"/>
    <property type="match status" value="1"/>
</dbReference>
<comment type="similarity">
    <text evidence="14 15">Belongs to the NAD-dependent DNA ligase family. LigA subfamily.</text>
</comment>